<protein>
    <submittedName>
        <fullName evidence="1">Uncharacterized protein</fullName>
    </submittedName>
</protein>
<dbReference type="Proteomes" id="UP000292958">
    <property type="component" value="Unassembled WGS sequence"/>
</dbReference>
<gene>
    <name evidence="1" type="ORF">BDD14_5238</name>
</gene>
<dbReference type="OrthoDB" id="126808at2"/>
<comment type="caution">
    <text evidence="1">The sequence shown here is derived from an EMBL/GenBank/DDBJ whole genome shotgun (WGS) entry which is preliminary data.</text>
</comment>
<evidence type="ECO:0000313" key="2">
    <source>
        <dbReference type="Proteomes" id="UP000292958"/>
    </source>
</evidence>
<dbReference type="RefSeq" id="WP_130422224.1">
    <property type="nucleotide sequence ID" value="NZ_SHKW01000001.1"/>
</dbReference>
<sequence length="67" mass="7313">MQASIKTEADGMVSWRLDPEAAQAVFASVVFASRFHEGIAPLAVMAAERLHGDTQPRVTGRRTELCQ</sequence>
<keyword evidence="2" id="KW-1185">Reference proteome</keyword>
<organism evidence="1 2">
    <name type="scientific">Edaphobacter modestus</name>
    <dbReference type="NCBI Taxonomy" id="388466"/>
    <lineage>
        <taxon>Bacteria</taxon>
        <taxon>Pseudomonadati</taxon>
        <taxon>Acidobacteriota</taxon>
        <taxon>Terriglobia</taxon>
        <taxon>Terriglobales</taxon>
        <taxon>Acidobacteriaceae</taxon>
        <taxon>Edaphobacter</taxon>
    </lineage>
</organism>
<accession>A0A4Q7Z034</accession>
<proteinExistence type="predicted"/>
<name>A0A4Q7Z034_9BACT</name>
<evidence type="ECO:0000313" key="1">
    <source>
        <dbReference type="EMBL" id="RZU43567.1"/>
    </source>
</evidence>
<reference evidence="1 2" key="1">
    <citation type="submission" date="2019-02" db="EMBL/GenBank/DDBJ databases">
        <title>Genomic Encyclopedia of Archaeal and Bacterial Type Strains, Phase II (KMG-II): from individual species to whole genera.</title>
        <authorList>
            <person name="Goeker M."/>
        </authorList>
    </citation>
    <scope>NUCLEOTIDE SEQUENCE [LARGE SCALE GENOMIC DNA]</scope>
    <source>
        <strain evidence="1 2">DSM 18101</strain>
    </source>
</reference>
<dbReference type="AlphaFoldDB" id="A0A4Q7Z034"/>
<dbReference type="EMBL" id="SHKW01000001">
    <property type="protein sequence ID" value="RZU43567.1"/>
    <property type="molecule type" value="Genomic_DNA"/>
</dbReference>